<evidence type="ECO:0000256" key="2">
    <source>
        <dbReference type="ARBA" id="ARBA00005695"/>
    </source>
</evidence>
<name>A0ABW2RP79_9BACL</name>
<feature type="chain" id="PRO_5045576274" evidence="5">
    <location>
        <begin position="25"/>
        <end position="535"/>
    </location>
</feature>
<dbReference type="PIRSF" id="PIRSF002741">
    <property type="entry name" value="MppA"/>
    <property type="match status" value="1"/>
</dbReference>
<accession>A0ABW2RP79</accession>
<evidence type="ECO:0000313" key="7">
    <source>
        <dbReference type="EMBL" id="MFC7442873.1"/>
    </source>
</evidence>
<dbReference type="Gene3D" id="3.90.76.10">
    <property type="entry name" value="Dipeptide-binding Protein, Domain 1"/>
    <property type="match status" value="1"/>
</dbReference>
<dbReference type="InterPro" id="IPR039424">
    <property type="entry name" value="SBP_5"/>
</dbReference>
<evidence type="ECO:0000259" key="6">
    <source>
        <dbReference type="Pfam" id="PF00496"/>
    </source>
</evidence>
<feature type="domain" description="Solute-binding protein family 5" evidence="6">
    <location>
        <begin position="75"/>
        <end position="451"/>
    </location>
</feature>
<dbReference type="PROSITE" id="PS51257">
    <property type="entry name" value="PROKAR_LIPOPROTEIN"/>
    <property type="match status" value="1"/>
</dbReference>
<feature type="signal peptide" evidence="5">
    <location>
        <begin position="1"/>
        <end position="24"/>
    </location>
</feature>
<dbReference type="SUPFAM" id="SSF53850">
    <property type="entry name" value="Periplasmic binding protein-like II"/>
    <property type="match status" value="1"/>
</dbReference>
<gene>
    <name evidence="7" type="ORF">ACFQNG_17505</name>
</gene>
<comment type="subcellular location">
    <subcellularLocation>
        <location evidence="1">Cell envelope</location>
    </subcellularLocation>
</comment>
<sequence>MLRKCIIFLSLFSLTACQMPSATAINIIQNEQTLKLTIPYEIGRLDSSLAVDANEMMILNQVGEGLMRLNQNHQPIPALATEVITNADQTLYTFKLRNASWQDGESVTAYDFENAWKRTLHPRTNSPNAYLFYPIVNAQNYHLGEVGADKVGIKAIDEETLQVRLSQPVRHFLSLLALTPFLPQRTSLVKQQGRDYGKNLLSLSNNGPFIIYDVSANGTIVLKRNDRYWDKEHVKLDYIALYVSNHPTRTLNLYNAGKIDITRIGREFAQAYANTNEFHSTQMWTTQYIRFNSKKKFFQNKKIRQAINLAIDREQLVSELKNQAQPAGGLIPPSMKGFKDSFRKEWPLQAPKVDVAKAQALFKEGLAELGITKPPSGLIMLSYEDDRMQLAVELKRQLRQNLNLPLLLNTTSRTDKYRLEKTGQFDLSLSDWATTYPDPYTLLETFTSDHPANTGGYKDKPYDETLKRSAYSSLIKQQVKYLAQAEKFLIVEDQAAIPLYYVNDSTLIKQRVHSFIRHPFGPPYSFKWAYIGEQE</sequence>
<evidence type="ECO:0000256" key="5">
    <source>
        <dbReference type="SAM" id="SignalP"/>
    </source>
</evidence>
<dbReference type="Proteomes" id="UP001596500">
    <property type="component" value="Unassembled WGS sequence"/>
</dbReference>
<comment type="caution">
    <text evidence="7">The sequence shown here is derived from an EMBL/GenBank/DDBJ whole genome shotgun (WGS) entry which is preliminary data.</text>
</comment>
<protein>
    <submittedName>
        <fullName evidence="7">Peptide ABC transporter substrate-binding protein</fullName>
    </submittedName>
</protein>
<dbReference type="InterPro" id="IPR030678">
    <property type="entry name" value="Peptide/Ni-bd"/>
</dbReference>
<dbReference type="PANTHER" id="PTHR30290">
    <property type="entry name" value="PERIPLASMIC BINDING COMPONENT OF ABC TRANSPORTER"/>
    <property type="match status" value="1"/>
</dbReference>
<evidence type="ECO:0000256" key="4">
    <source>
        <dbReference type="ARBA" id="ARBA00022729"/>
    </source>
</evidence>
<dbReference type="EMBL" id="JBHTBW010000062">
    <property type="protein sequence ID" value="MFC7442873.1"/>
    <property type="molecule type" value="Genomic_DNA"/>
</dbReference>
<dbReference type="RefSeq" id="WP_379867035.1">
    <property type="nucleotide sequence ID" value="NZ_JBHTBW010000062.1"/>
</dbReference>
<dbReference type="PANTHER" id="PTHR30290:SF10">
    <property type="entry name" value="PERIPLASMIC OLIGOPEPTIDE-BINDING PROTEIN-RELATED"/>
    <property type="match status" value="1"/>
</dbReference>
<comment type="similarity">
    <text evidence="2">Belongs to the bacterial solute-binding protein 5 family.</text>
</comment>
<dbReference type="Gene3D" id="3.10.105.10">
    <property type="entry name" value="Dipeptide-binding Protein, Domain 3"/>
    <property type="match status" value="1"/>
</dbReference>
<dbReference type="Gene3D" id="3.40.190.10">
    <property type="entry name" value="Periplasmic binding protein-like II"/>
    <property type="match status" value="1"/>
</dbReference>
<dbReference type="Pfam" id="PF00496">
    <property type="entry name" value="SBP_bac_5"/>
    <property type="match status" value="1"/>
</dbReference>
<keyword evidence="8" id="KW-1185">Reference proteome</keyword>
<keyword evidence="3" id="KW-0813">Transport</keyword>
<proteinExistence type="inferred from homology"/>
<dbReference type="CDD" id="cd08504">
    <property type="entry name" value="PBP2_OppA"/>
    <property type="match status" value="1"/>
</dbReference>
<dbReference type="InterPro" id="IPR000914">
    <property type="entry name" value="SBP_5_dom"/>
</dbReference>
<evidence type="ECO:0000313" key="8">
    <source>
        <dbReference type="Proteomes" id="UP001596500"/>
    </source>
</evidence>
<evidence type="ECO:0000256" key="3">
    <source>
        <dbReference type="ARBA" id="ARBA00022448"/>
    </source>
</evidence>
<organism evidence="7 8">
    <name type="scientific">Laceyella putida</name>
    <dbReference type="NCBI Taxonomy" id="110101"/>
    <lineage>
        <taxon>Bacteria</taxon>
        <taxon>Bacillati</taxon>
        <taxon>Bacillota</taxon>
        <taxon>Bacilli</taxon>
        <taxon>Bacillales</taxon>
        <taxon>Thermoactinomycetaceae</taxon>
        <taxon>Laceyella</taxon>
    </lineage>
</organism>
<keyword evidence="4 5" id="KW-0732">Signal</keyword>
<reference evidence="8" key="1">
    <citation type="journal article" date="2019" name="Int. J. Syst. Evol. Microbiol.">
        <title>The Global Catalogue of Microorganisms (GCM) 10K type strain sequencing project: providing services to taxonomists for standard genome sequencing and annotation.</title>
        <authorList>
            <consortium name="The Broad Institute Genomics Platform"/>
            <consortium name="The Broad Institute Genome Sequencing Center for Infectious Disease"/>
            <person name="Wu L."/>
            <person name="Ma J."/>
        </authorList>
    </citation>
    <scope>NUCLEOTIDE SEQUENCE [LARGE SCALE GENOMIC DNA]</scope>
    <source>
        <strain evidence="8">CGMCC 1.12942</strain>
    </source>
</reference>
<evidence type="ECO:0000256" key="1">
    <source>
        <dbReference type="ARBA" id="ARBA00004196"/>
    </source>
</evidence>